<dbReference type="InterPro" id="IPR050336">
    <property type="entry name" value="Chromosome_partition/occlusion"/>
</dbReference>
<evidence type="ECO:0000313" key="4">
    <source>
        <dbReference type="EMBL" id="MBO0906176.1"/>
    </source>
</evidence>
<dbReference type="InterPro" id="IPR017819">
    <property type="entry name" value="Plasmid_partition_RepB"/>
</dbReference>
<dbReference type="InterPro" id="IPR011111">
    <property type="entry name" value="Plasmid_RepB"/>
</dbReference>
<dbReference type="SUPFAM" id="SSF110849">
    <property type="entry name" value="ParB/Sulfiredoxin"/>
    <property type="match status" value="1"/>
</dbReference>
<keyword evidence="5" id="KW-1185">Reference proteome</keyword>
<dbReference type="Pfam" id="PF02195">
    <property type="entry name" value="ParB_N"/>
    <property type="match status" value="1"/>
</dbReference>
<evidence type="ECO:0000259" key="3">
    <source>
        <dbReference type="SMART" id="SM00470"/>
    </source>
</evidence>
<dbReference type="PANTHER" id="PTHR33375">
    <property type="entry name" value="CHROMOSOME-PARTITIONING PROTEIN PARB-RELATED"/>
    <property type="match status" value="1"/>
</dbReference>
<comment type="similarity">
    <text evidence="1">Belongs to the ParB family.</text>
</comment>
<evidence type="ECO:0000256" key="1">
    <source>
        <dbReference type="ARBA" id="ARBA00006295"/>
    </source>
</evidence>
<dbReference type="NCBIfam" id="TIGR00180">
    <property type="entry name" value="parB_part"/>
    <property type="match status" value="1"/>
</dbReference>
<proteinExistence type="inferred from homology"/>
<name>A0ABS3JC79_9HYPH</name>
<dbReference type="Gene3D" id="3.90.1530.30">
    <property type="match status" value="1"/>
</dbReference>
<dbReference type="InterPro" id="IPR003115">
    <property type="entry name" value="ParB_N"/>
</dbReference>
<dbReference type="SUPFAM" id="SSF109709">
    <property type="entry name" value="KorB DNA-binding domain-like"/>
    <property type="match status" value="1"/>
</dbReference>
<protein>
    <submittedName>
        <fullName evidence="4">Plasmid partitioning protein RepB</fullName>
    </submittedName>
</protein>
<feature type="compositionally biased region" description="Low complexity" evidence="2">
    <location>
        <begin position="39"/>
        <end position="69"/>
    </location>
</feature>
<dbReference type="Pfam" id="PF07506">
    <property type="entry name" value="RepB"/>
    <property type="match status" value="1"/>
</dbReference>
<dbReference type="NCBIfam" id="TIGR03454">
    <property type="entry name" value="partition_RepB"/>
    <property type="match status" value="1"/>
</dbReference>
<feature type="region of interest" description="Disordered" evidence="2">
    <location>
        <begin position="1"/>
        <end position="75"/>
    </location>
</feature>
<sequence>MVKRKDALRALLSGSPESSKSTATTTTGDDGSLGAPDRPAQAAATSATSGASAPSPSPSPLSSASSEAAPVHRDHARSGAINAMRASWGELQKEAEAARQLREAARAGGHVVLVDPDRILPSPVVDRLSRDGMLDPGFEALKASLAADGQSVPVLLRPHSDPAKAAEGYFETAYGHRRVRAAKDLGIAVKAIVRPLSDDELVLAQGRENAERRDLTFIERAYFAKGLEARGFSRETMRAALGVLNSELTRLLQVAHRIPRPIAFAIGPAPKAGRPRWSELGEAMAGQANRERAMAFVHRPEFSRLTDTDARFRALHRHLQRGAGKDDAAEAEPVTAGDGTVLALVRHGSRSGPTLSFRTEDGGAFSAFVAAQLPELYESFRAAAGDGAEPVEAEKTDASGEAGAAGRTRRRSGA</sequence>
<dbReference type="SMART" id="SM00470">
    <property type="entry name" value="ParB"/>
    <property type="match status" value="1"/>
</dbReference>
<gene>
    <name evidence="4" type="primary">repB</name>
    <name evidence="4" type="ORF">J1C47_21210</name>
</gene>
<evidence type="ECO:0000256" key="2">
    <source>
        <dbReference type="SAM" id="MobiDB-lite"/>
    </source>
</evidence>
<dbReference type="InterPro" id="IPR036086">
    <property type="entry name" value="ParB/Sulfiredoxin_sf"/>
</dbReference>
<evidence type="ECO:0000313" key="5">
    <source>
        <dbReference type="Proteomes" id="UP000664288"/>
    </source>
</evidence>
<dbReference type="Gene3D" id="1.10.10.2830">
    <property type="match status" value="1"/>
</dbReference>
<feature type="compositionally biased region" description="Low complexity" evidence="2">
    <location>
        <begin position="15"/>
        <end position="32"/>
    </location>
</feature>
<comment type="caution">
    <text evidence="4">The sequence shown here is derived from an EMBL/GenBank/DDBJ whole genome shotgun (WGS) entry which is preliminary data.</text>
</comment>
<dbReference type="EMBL" id="JAFMPY010000033">
    <property type="protein sequence ID" value="MBO0906176.1"/>
    <property type="molecule type" value="Genomic_DNA"/>
</dbReference>
<dbReference type="PANTHER" id="PTHR33375:SF1">
    <property type="entry name" value="CHROMOSOME-PARTITIONING PROTEIN PARB-RELATED"/>
    <property type="match status" value="1"/>
</dbReference>
<organism evidence="4 5">
    <name type="scientific">Jiella sonneratiae</name>
    <dbReference type="NCBI Taxonomy" id="2816856"/>
    <lineage>
        <taxon>Bacteria</taxon>
        <taxon>Pseudomonadati</taxon>
        <taxon>Pseudomonadota</taxon>
        <taxon>Alphaproteobacteria</taxon>
        <taxon>Hyphomicrobiales</taxon>
        <taxon>Aurantimonadaceae</taxon>
        <taxon>Jiella</taxon>
    </lineage>
</organism>
<dbReference type="Proteomes" id="UP000664288">
    <property type="component" value="Unassembled WGS sequence"/>
</dbReference>
<reference evidence="4 5" key="1">
    <citation type="submission" date="2021-03" db="EMBL/GenBank/DDBJ databases">
        <title>Whole genome sequence of Jiella sp. MQZ13P-4.</title>
        <authorList>
            <person name="Tuo L."/>
        </authorList>
    </citation>
    <scope>NUCLEOTIDE SEQUENCE [LARGE SCALE GENOMIC DNA]</scope>
    <source>
        <strain evidence="4 5">MQZ13P-4</strain>
    </source>
</reference>
<feature type="region of interest" description="Disordered" evidence="2">
    <location>
        <begin position="385"/>
        <end position="414"/>
    </location>
</feature>
<feature type="domain" description="ParB-like N-terminal" evidence="3">
    <location>
        <begin position="112"/>
        <end position="210"/>
    </location>
</feature>
<dbReference type="InterPro" id="IPR037972">
    <property type="entry name" value="RepB_N"/>
</dbReference>
<dbReference type="InterPro" id="IPR004437">
    <property type="entry name" value="ParB/RepB/Spo0J"/>
</dbReference>
<dbReference type="RefSeq" id="WP_207352809.1">
    <property type="nucleotide sequence ID" value="NZ_JAFMPY010000033.1"/>
</dbReference>
<accession>A0ABS3JC79</accession>
<dbReference type="CDD" id="cd16405">
    <property type="entry name" value="RepB_like_N"/>
    <property type="match status" value="1"/>
</dbReference>